<protein>
    <submittedName>
        <fullName evidence="3">Uncharacterized protein</fullName>
    </submittedName>
</protein>
<feature type="compositionally biased region" description="Gly residues" evidence="2">
    <location>
        <begin position="225"/>
        <end position="244"/>
    </location>
</feature>
<feature type="region of interest" description="Disordered" evidence="2">
    <location>
        <begin position="624"/>
        <end position="662"/>
    </location>
</feature>
<keyword evidence="1" id="KW-0175">Coiled coil</keyword>
<gene>
    <name evidence="3" type="ORF">Agub_g8894</name>
</gene>
<feature type="compositionally biased region" description="Low complexity" evidence="2">
    <location>
        <begin position="245"/>
        <end position="261"/>
    </location>
</feature>
<proteinExistence type="predicted"/>
<feature type="coiled-coil region" evidence="1">
    <location>
        <begin position="366"/>
        <end position="432"/>
    </location>
</feature>
<evidence type="ECO:0000313" key="3">
    <source>
        <dbReference type="EMBL" id="GFR47213.1"/>
    </source>
</evidence>
<evidence type="ECO:0000313" key="4">
    <source>
        <dbReference type="Proteomes" id="UP001054857"/>
    </source>
</evidence>
<evidence type="ECO:0000256" key="2">
    <source>
        <dbReference type="SAM" id="MobiDB-lite"/>
    </source>
</evidence>
<feature type="compositionally biased region" description="Gly residues" evidence="2">
    <location>
        <begin position="346"/>
        <end position="357"/>
    </location>
</feature>
<dbReference type="AlphaFoldDB" id="A0AAD3DV60"/>
<comment type="caution">
    <text evidence="3">The sequence shown here is derived from an EMBL/GenBank/DDBJ whole genome shotgun (WGS) entry which is preliminary data.</text>
</comment>
<feature type="compositionally biased region" description="Low complexity" evidence="2">
    <location>
        <begin position="295"/>
        <end position="306"/>
    </location>
</feature>
<organism evidence="3 4">
    <name type="scientific">Astrephomene gubernaculifera</name>
    <dbReference type="NCBI Taxonomy" id="47775"/>
    <lineage>
        <taxon>Eukaryota</taxon>
        <taxon>Viridiplantae</taxon>
        <taxon>Chlorophyta</taxon>
        <taxon>core chlorophytes</taxon>
        <taxon>Chlorophyceae</taxon>
        <taxon>CS clade</taxon>
        <taxon>Chlamydomonadales</taxon>
        <taxon>Astrephomenaceae</taxon>
        <taxon>Astrephomene</taxon>
    </lineage>
</organism>
<accession>A0AAD3DV60</accession>
<feature type="non-terminal residue" evidence="3">
    <location>
        <position position="1"/>
    </location>
</feature>
<dbReference type="EMBL" id="BMAR01000017">
    <property type="protein sequence ID" value="GFR47213.1"/>
    <property type="molecule type" value="Genomic_DNA"/>
</dbReference>
<feature type="region of interest" description="Disordered" evidence="2">
    <location>
        <begin position="196"/>
        <end position="270"/>
    </location>
</feature>
<reference evidence="3 4" key="1">
    <citation type="journal article" date="2021" name="Sci. Rep.">
        <title>Genome sequencing of the multicellular alga Astrephomene provides insights into convergent evolution of germ-soma differentiation.</title>
        <authorList>
            <person name="Yamashita S."/>
            <person name="Yamamoto K."/>
            <person name="Matsuzaki R."/>
            <person name="Suzuki S."/>
            <person name="Yamaguchi H."/>
            <person name="Hirooka S."/>
            <person name="Minakuchi Y."/>
            <person name="Miyagishima S."/>
            <person name="Kawachi M."/>
            <person name="Toyoda A."/>
            <person name="Nozaki H."/>
        </authorList>
    </citation>
    <scope>NUCLEOTIDE SEQUENCE [LARGE SCALE GENOMIC DNA]</scope>
    <source>
        <strain evidence="3 4">NIES-4017</strain>
    </source>
</reference>
<name>A0AAD3DV60_9CHLO</name>
<dbReference type="Proteomes" id="UP001054857">
    <property type="component" value="Unassembled WGS sequence"/>
</dbReference>
<keyword evidence="4" id="KW-1185">Reference proteome</keyword>
<sequence length="674" mass="68779">MGTNAGVDLRIGWEENEQKEFLKALRQPLMVQTPLQLVIENVFQRLQSQAVFMQQMKEKMDRIAVKDVQADELLDRIKLLESRQGDAAGPKLNPFNQQEILARLDALEGKVQEASGERGPPSETGDGSISDLEARLQRLEKRMSGVYNLNGKLVAIEQIASGLGLSIPDLEYPTGGGPPPQTPPQAAALPPLSLGAWRPPTHPPGSQLPPLLHQPSHHMQLGTSPEGGVGGPAGGAAGGAGGIWGPSTLTATGAPPATASSDDGLSWLRLGSPQVGGGGYGGAAAADVPAPPGSAPAASQARSGSPQVYSPRAAAGSPPVMSRLLGSAGLPPNSAASLGSTTTGHGSPGGPNGGNGGNVNVSVQKLTQVAQELAALRDENEAMKEGMERLSQQINALRSGLGSNAVESLSRLQQVEESVGALQAQVADLAAARRDAAARQGSEVSFADFSLLRSQMEAAVAETRAATAAVATLSEREVPALTARVDELTEGLKKSAEPRDIDALFHERLNALEAAVGDMRNDLRGSLEAALESAVKLEDLQIVEEALEGKASTEALRLLQQQTQALGQAVAGIGEALALRPDLAAGGAGGGGAGGAGAAGGGPIGPLATKLRCLTCDQPIKPPVQGGSSWGGGGPGGKGGGFLPRLESMPLPAKEGPVGSPGMMIAELRASKEE</sequence>
<feature type="compositionally biased region" description="Gly residues" evidence="2">
    <location>
        <begin position="628"/>
        <end position="642"/>
    </location>
</feature>
<feature type="region of interest" description="Disordered" evidence="2">
    <location>
        <begin position="282"/>
        <end position="360"/>
    </location>
</feature>
<evidence type="ECO:0000256" key="1">
    <source>
        <dbReference type="SAM" id="Coils"/>
    </source>
</evidence>
<feature type="region of interest" description="Disordered" evidence="2">
    <location>
        <begin position="110"/>
        <end position="130"/>
    </location>
</feature>